<dbReference type="SUPFAM" id="SSF55753">
    <property type="entry name" value="Actin depolymerizing proteins"/>
    <property type="match status" value="2"/>
</dbReference>
<evidence type="ECO:0000259" key="12">
    <source>
        <dbReference type="PROSITE" id="PS51263"/>
    </source>
</evidence>
<dbReference type="OrthoDB" id="10006997at2759"/>
<dbReference type="PROSITE" id="PS51263">
    <property type="entry name" value="ADF_H"/>
    <property type="match status" value="2"/>
</dbReference>
<protein>
    <recommendedName>
        <fullName evidence="10">Twinfilin</fullName>
    </recommendedName>
</protein>
<dbReference type="InterPro" id="IPR029006">
    <property type="entry name" value="ADF-H/Gelsolin-like_dom_sf"/>
</dbReference>
<dbReference type="GO" id="GO:0003785">
    <property type="term" value="F:actin monomer binding"/>
    <property type="evidence" value="ECO:0007669"/>
    <property type="project" value="TreeGrafter"/>
</dbReference>
<evidence type="ECO:0000256" key="10">
    <source>
        <dbReference type="ARBA" id="ARBA00069496"/>
    </source>
</evidence>
<sequence>MSASSGITVTPDLTAAFADALKSDSVRFLKVVIHNESLVHELSLDAAGSFEEDLAKLQDNDIISDNVPAYVLAKLDPPSADWIAFSYVPDSAKVRDKMLYASSRSALLKSLGSTVFTDSIFATSKADLTAEAYQAHLRHLAAPKPLSAREQEMADVRAAESNYEGSRARAAPLGSGVGFRWAPEVEEAITELGRGDNSAIVILTVDPQTETLLLKSSSEITVDQLRSTVPKAEPSYSLFAWPHSYSSPPRRELIFIYSCPSSSPIKHRMLYSSGSGSTLRWIKELLASTAPTAQLASRKIETSEPQELTEEYIIEELGLKDSEDAEDSGGGVGWKSSDVQKPFAKPRGPPKRR</sequence>
<evidence type="ECO:0000256" key="7">
    <source>
        <dbReference type="ARBA" id="ARBA00023212"/>
    </source>
</evidence>
<reference evidence="13" key="1">
    <citation type="submission" date="2020-11" db="EMBL/GenBank/DDBJ databases">
        <authorList>
            <consortium name="DOE Joint Genome Institute"/>
            <person name="Ahrendt S."/>
            <person name="Riley R."/>
            <person name="Andreopoulos W."/>
            <person name="Labutti K."/>
            <person name="Pangilinan J."/>
            <person name="Ruiz-Duenas F.J."/>
            <person name="Barrasa J.M."/>
            <person name="Sanchez-Garcia M."/>
            <person name="Camarero S."/>
            <person name="Miyauchi S."/>
            <person name="Serrano A."/>
            <person name="Linde D."/>
            <person name="Babiker R."/>
            <person name="Drula E."/>
            <person name="Ayuso-Fernandez I."/>
            <person name="Pacheco R."/>
            <person name="Padilla G."/>
            <person name="Ferreira P."/>
            <person name="Barriuso J."/>
            <person name="Kellner H."/>
            <person name="Castanera R."/>
            <person name="Alfaro M."/>
            <person name="Ramirez L."/>
            <person name="Pisabarro A.G."/>
            <person name="Kuo A."/>
            <person name="Tritt A."/>
            <person name="Lipzen A."/>
            <person name="He G."/>
            <person name="Yan M."/>
            <person name="Ng V."/>
            <person name="Cullen D."/>
            <person name="Martin F."/>
            <person name="Rosso M.-N."/>
            <person name="Henrissat B."/>
            <person name="Hibbett D."/>
            <person name="Martinez A.T."/>
            <person name="Grigoriev I.V."/>
        </authorList>
    </citation>
    <scope>NUCLEOTIDE SEQUENCE</scope>
    <source>
        <strain evidence="13">MF-IS2</strain>
    </source>
</reference>
<comment type="subcellular location">
    <subcellularLocation>
        <location evidence="2">Cytoplasm</location>
        <location evidence="2">Cell cortex</location>
    </subcellularLocation>
    <subcellularLocation>
        <location evidence="1">Cytoplasm</location>
        <location evidence="1">Cytoskeleton</location>
    </subcellularLocation>
</comment>
<dbReference type="PANTHER" id="PTHR13759">
    <property type="entry name" value="TWINFILIN"/>
    <property type="match status" value="1"/>
</dbReference>
<keyword evidence="6" id="KW-0009">Actin-binding</keyword>
<dbReference type="FunFam" id="3.40.20.10:FF:000007">
    <property type="entry name" value="Twinfilin-1 isoform 1"/>
    <property type="match status" value="1"/>
</dbReference>
<dbReference type="GO" id="GO:0051015">
    <property type="term" value="F:actin filament binding"/>
    <property type="evidence" value="ECO:0007669"/>
    <property type="project" value="TreeGrafter"/>
</dbReference>
<dbReference type="EMBL" id="MU151063">
    <property type="protein sequence ID" value="KAF9453252.1"/>
    <property type="molecule type" value="Genomic_DNA"/>
</dbReference>
<dbReference type="GO" id="GO:0051016">
    <property type="term" value="P:barbed-end actin filament capping"/>
    <property type="evidence" value="ECO:0007669"/>
    <property type="project" value="TreeGrafter"/>
</dbReference>
<feature type="domain" description="ADF-H" evidence="12">
    <location>
        <begin position="4"/>
        <end position="138"/>
    </location>
</feature>
<dbReference type="GO" id="GO:0030042">
    <property type="term" value="P:actin filament depolymerization"/>
    <property type="evidence" value="ECO:0007669"/>
    <property type="project" value="TreeGrafter"/>
</dbReference>
<evidence type="ECO:0000256" key="6">
    <source>
        <dbReference type="ARBA" id="ARBA00023203"/>
    </source>
</evidence>
<name>A0A9P5XMS1_9AGAR</name>
<dbReference type="CDD" id="cd11285">
    <property type="entry name" value="ADF_Twf-N_like"/>
    <property type="match status" value="1"/>
</dbReference>
<evidence type="ECO:0000313" key="14">
    <source>
        <dbReference type="Proteomes" id="UP000807342"/>
    </source>
</evidence>
<dbReference type="FunFam" id="3.40.20.10:FF:000042">
    <property type="entry name" value="Actin depolymerizing protein"/>
    <property type="match status" value="1"/>
</dbReference>
<evidence type="ECO:0000256" key="1">
    <source>
        <dbReference type="ARBA" id="ARBA00004245"/>
    </source>
</evidence>
<evidence type="ECO:0000256" key="5">
    <source>
        <dbReference type="ARBA" id="ARBA00022737"/>
    </source>
</evidence>
<evidence type="ECO:0000256" key="8">
    <source>
        <dbReference type="ARBA" id="ARBA00038532"/>
    </source>
</evidence>
<keyword evidence="5" id="KW-0677">Repeat</keyword>
<feature type="region of interest" description="Disordered" evidence="11">
    <location>
        <begin position="316"/>
        <end position="353"/>
    </location>
</feature>
<dbReference type="GO" id="GO:0005884">
    <property type="term" value="C:actin filament"/>
    <property type="evidence" value="ECO:0007669"/>
    <property type="project" value="TreeGrafter"/>
</dbReference>
<evidence type="ECO:0000313" key="13">
    <source>
        <dbReference type="EMBL" id="KAF9453252.1"/>
    </source>
</evidence>
<feature type="domain" description="ADF-H" evidence="12">
    <location>
        <begin position="176"/>
        <end position="318"/>
    </location>
</feature>
<keyword evidence="14" id="KW-1185">Reference proteome</keyword>
<evidence type="ECO:0000256" key="3">
    <source>
        <dbReference type="ARBA" id="ARBA00009557"/>
    </source>
</evidence>
<dbReference type="GO" id="GO:0005938">
    <property type="term" value="C:cell cortex"/>
    <property type="evidence" value="ECO:0007669"/>
    <property type="project" value="UniProtKB-SubCell"/>
</dbReference>
<organism evidence="13 14">
    <name type="scientific">Macrolepiota fuliginosa MF-IS2</name>
    <dbReference type="NCBI Taxonomy" id="1400762"/>
    <lineage>
        <taxon>Eukaryota</taxon>
        <taxon>Fungi</taxon>
        <taxon>Dikarya</taxon>
        <taxon>Basidiomycota</taxon>
        <taxon>Agaricomycotina</taxon>
        <taxon>Agaricomycetes</taxon>
        <taxon>Agaricomycetidae</taxon>
        <taxon>Agaricales</taxon>
        <taxon>Agaricineae</taxon>
        <taxon>Agaricaceae</taxon>
        <taxon>Macrolepiota</taxon>
    </lineage>
</organism>
<comment type="caution">
    <text evidence="13">The sequence shown here is derived from an EMBL/GenBank/DDBJ whole genome shotgun (WGS) entry which is preliminary data.</text>
</comment>
<dbReference type="Proteomes" id="UP000807342">
    <property type="component" value="Unassembled WGS sequence"/>
</dbReference>
<dbReference type="PANTHER" id="PTHR13759:SF1">
    <property type="entry name" value="TWINFILIN"/>
    <property type="match status" value="1"/>
</dbReference>
<accession>A0A9P5XMS1</accession>
<dbReference type="InterPro" id="IPR002108">
    <property type="entry name" value="ADF-H"/>
</dbReference>
<keyword evidence="4" id="KW-0963">Cytoplasm</keyword>
<comment type="similarity">
    <text evidence="3">Belongs to the actin-binding proteins ADF family. Twinfilin subfamily.</text>
</comment>
<keyword evidence="7" id="KW-0206">Cytoskeleton</keyword>
<proteinExistence type="inferred from homology"/>
<evidence type="ECO:0000256" key="11">
    <source>
        <dbReference type="SAM" id="MobiDB-lite"/>
    </source>
</evidence>
<dbReference type="Pfam" id="PF00241">
    <property type="entry name" value="Cofilin_ADF"/>
    <property type="match status" value="2"/>
</dbReference>
<comment type="subunit">
    <text evidence="8">Interacts with G-actin; ADP-actin form.</text>
</comment>
<evidence type="ECO:0000256" key="2">
    <source>
        <dbReference type="ARBA" id="ARBA00004544"/>
    </source>
</evidence>
<dbReference type="AlphaFoldDB" id="A0A9P5XMS1"/>
<dbReference type="Gene3D" id="3.40.20.10">
    <property type="entry name" value="Severin"/>
    <property type="match status" value="2"/>
</dbReference>
<comment type="function">
    <text evidence="9">Actin-binding protein involved in motile and morphological processes. Inhibits actin polymerization, likely by sequestering G-actin.</text>
</comment>
<dbReference type="CDD" id="cd11284">
    <property type="entry name" value="ADF_Twf-C_like"/>
    <property type="match status" value="1"/>
</dbReference>
<evidence type="ECO:0000256" key="9">
    <source>
        <dbReference type="ARBA" id="ARBA00056419"/>
    </source>
</evidence>
<evidence type="ECO:0000256" key="4">
    <source>
        <dbReference type="ARBA" id="ARBA00022490"/>
    </source>
</evidence>
<gene>
    <name evidence="13" type="ORF">P691DRAFT_81294</name>
</gene>
<dbReference type="InterPro" id="IPR028458">
    <property type="entry name" value="Twinfilin"/>
</dbReference>
<dbReference type="SMART" id="SM00102">
    <property type="entry name" value="ADF"/>
    <property type="match status" value="2"/>
</dbReference>